<dbReference type="Gene3D" id="3.30.428.10">
    <property type="entry name" value="HIT-like"/>
    <property type="match status" value="1"/>
</dbReference>
<accession>A0ABP9G5T2</accession>
<dbReference type="InterPro" id="IPR001310">
    <property type="entry name" value="Histidine_triad_HIT"/>
</dbReference>
<dbReference type="Pfam" id="PF01230">
    <property type="entry name" value="HIT"/>
    <property type="match status" value="1"/>
</dbReference>
<dbReference type="Proteomes" id="UP001499993">
    <property type="component" value="Unassembled WGS sequence"/>
</dbReference>
<evidence type="ECO:0000259" key="2">
    <source>
        <dbReference type="PROSITE" id="PS51084"/>
    </source>
</evidence>
<reference evidence="4" key="1">
    <citation type="journal article" date="2019" name="Int. J. Syst. Evol. Microbiol.">
        <title>The Global Catalogue of Microorganisms (GCM) 10K type strain sequencing project: providing services to taxonomists for standard genome sequencing and annotation.</title>
        <authorList>
            <consortium name="The Broad Institute Genomics Platform"/>
            <consortium name="The Broad Institute Genome Sequencing Center for Infectious Disease"/>
            <person name="Wu L."/>
            <person name="Ma J."/>
        </authorList>
    </citation>
    <scope>NUCLEOTIDE SEQUENCE [LARGE SCALE GENOMIC DNA]</scope>
    <source>
        <strain evidence="4">JCM 18123</strain>
    </source>
</reference>
<dbReference type="PROSITE" id="PS51084">
    <property type="entry name" value="HIT_2"/>
    <property type="match status" value="1"/>
</dbReference>
<gene>
    <name evidence="3" type="ORF">GCM10023224_05230</name>
</gene>
<dbReference type="SUPFAM" id="SSF54197">
    <property type="entry name" value="HIT-like"/>
    <property type="match status" value="1"/>
</dbReference>
<dbReference type="EMBL" id="BAABIK010000002">
    <property type="protein sequence ID" value="GAA4928855.1"/>
    <property type="molecule type" value="Genomic_DNA"/>
</dbReference>
<protein>
    <submittedName>
        <fullName evidence="3">HIT family protein</fullName>
    </submittedName>
</protein>
<organism evidence="3 4">
    <name type="scientific">Streptomonospora halophila</name>
    <dbReference type="NCBI Taxonomy" id="427369"/>
    <lineage>
        <taxon>Bacteria</taxon>
        <taxon>Bacillati</taxon>
        <taxon>Actinomycetota</taxon>
        <taxon>Actinomycetes</taxon>
        <taxon>Streptosporangiales</taxon>
        <taxon>Nocardiopsidaceae</taxon>
        <taxon>Streptomonospora</taxon>
    </lineage>
</organism>
<dbReference type="PRINTS" id="PR00332">
    <property type="entry name" value="HISTRIAD"/>
</dbReference>
<comment type="caution">
    <text evidence="3">The sequence shown here is derived from an EMBL/GenBank/DDBJ whole genome shotgun (WGS) entry which is preliminary data.</text>
</comment>
<sequence>MTTCVFCDIVTGNAPATITREWGDAIAFTPLNPVNPGHTLVIPRVHVDSAVTDPDVTAATMRRAAQLAKESEHSNILTSIGRPATQSIFHLHIHVVPRRAGDWLMLPWGTAGDPHKPHWCKVAQSLQDQLDKAATA</sequence>
<dbReference type="InterPro" id="IPR011146">
    <property type="entry name" value="HIT-like"/>
</dbReference>
<evidence type="ECO:0000313" key="3">
    <source>
        <dbReference type="EMBL" id="GAA4928855.1"/>
    </source>
</evidence>
<name>A0ABP9G5T2_9ACTN</name>
<dbReference type="RefSeq" id="WP_345555301.1">
    <property type="nucleotide sequence ID" value="NZ_BAABIK010000002.1"/>
</dbReference>
<feature type="domain" description="HIT" evidence="2">
    <location>
        <begin position="5"/>
        <end position="105"/>
    </location>
</feature>
<dbReference type="PANTHER" id="PTHR46648">
    <property type="entry name" value="HIT FAMILY PROTEIN 1"/>
    <property type="match status" value="1"/>
</dbReference>
<keyword evidence="4" id="KW-1185">Reference proteome</keyword>
<evidence type="ECO:0000313" key="4">
    <source>
        <dbReference type="Proteomes" id="UP001499993"/>
    </source>
</evidence>
<dbReference type="PANTHER" id="PTHR46648:SF1">
    <property type="entry name" value="ADENOSINE 5'-MONOPHOSPHORAMIDASE HNT1"/>
    <property type="match status" value="1"/>
</dbReference>
<dbReference type="InterPro" id="IPR036265">
    <property type="entry name" value="HIT-like_sf"/>
</dbReference>
<feature type="short sequence motif" description="Histidine triad motif" evidence="1">
    <location>
        <begin position="90"/>
        <end position="94"/>
    </location>
</feature>
<evidence type="ECO:0000256" key="1">
    <source>
        <dbReference type="PROSITE-ProRule" id="PRU00464"/>
    </source>
</evidence>
<proteinExistence type="predicted"/>